<dbReference type="InterPro" id="IPR001245">
    <property type="entry name" value="Ser-Thr/Tyr_kinase_cat_dom"/>
</dbReference>
<feature type="domain" description="Protein kinase" evidence="3">
    <location>
        <begin position="43"/>
        <end position="341"/>
    </location>
</feature>
<dbReference type="Gene3D" id="3.30.200.20">
    <property type="entry name" value="Phosphorylase Kinase, domain 1"/>
    <property type="match status" value="1"/>
</dbReference>
<protein>
    <recommendedName>
        <fullName evidence="3">Protein kinase domain-containing protein</fullName>
    </recommendedName>
</protein>
<dbReference type="PANTHER" id="PTHR27001:SF20">
    <property type="entry name" value="PROTEIN KINASE SUPERFAMILY PROTEIN"/>
    <property type="match status" value="1"/>
</dbReference>
<keyword evidence="2" id="KW-0067">ATP-binding</keyword>
<dbReference type="AlphaFoldDB" id="A0A4Y7L2T7"/>
<dbReference type="Gene3D" id="1.10.510.10">
    <property type="entry name" value="Transferase(Phosphotransferase) domain 1"/>
    <property type="match status" value="1"/>
</dbReference>
<dbReference type="InterPro" id="IPR011009">
    <property type="entry name" value="Kinase-like_dom_sf"/>
</dbReference>
<dbReference type="Proteomes" id="UP000316621">
    <property type="component" value="Chromosome 9"/>
</dbReference>
<evidence type="ECO:0000313" key="5">
    <source>
        <dbReference type="Proteomes" id="UP000316621"/>
    </source>
</evidence>
<dbReference type="PANTHER" id="PTHR27001">
    <property type="entry name" value="OS01G0253100 PROTEIN"/>
    <property type="match status" value="1"/>
</dbReference>
<dbReference type="GO" id="GO:0005524">
    <property type="term" value="F:ATP binding"/>
    <property type="evidence" value="ECO:0007669"/>
    <property type="project" value="UniProtKB-KW"/>
</dbReference>
<organism evidence="4 5">
    <name type="scientific">Papaver somniferum</name>
    <name type="common">Opium poppy</name>
    <dbReference type="NCBI Taxonomy" id="3469"/>
    <lineage>
        <taxon>Eukaryota</taxon>
        <taxon>Viridiplantae</taxon>
        <taxon>Streptophyta</taxon>
        <taxon>Embryophyta</taxon>
        <taxon>Tracheophyta</taxon>
        <taxon>Spermatophyta</taxon>
        <taxon>Magnoliopsida</taxon>
        <taxon>Ranunculales</taxon>
        <taxon>Papaveraceae</taxon>
        <taxon>Papaveroideae</taxon>
        <taxon>Papaver</taxon>
    </lineage>
</organism>
<proteinExistence type="predicted"/>
<dbReference type="FunFam" id="3.30.200.20:FF:000521">
    <property type="entry name" value="Protein kinase superfamily protein"/>
    <property type="match status" value="1"/>
</dbReference>
<dbReference type="InterPro" id="IPR000719">
    <property type="entry name" value="Prot_kinase_dom"/>
</dbReference>
<dbReference type="GO" id="GO:0004713">
    <property type="term" value="F:protein tyrosine kinase activity"/>
    <property type="evidence" value="ECO:0007669"/>
    <property type="project" value="InterPro"/>
</dbReference>
<evidence type="ECO:0000256" key="2">
    <source>
        <dbReference type="ARBA" id="ARBA00022840"/>
    </source>
</evidence>
<name>A0A4Y7L2T7_PAPSO</name>
<dbReference type="EMBL" id="CM010723">
    <property type="protein sequence ID" value="RZC78505.1"/>
    <property type="molecule type" value="Genomic_DNA"/>
</dbReference>
<dbReference type="InterPro" id="IPR020635">
    <property type="entry name" value="Tyr_kinase_cat_dom"/>
</dbReference>
<evidence type="ECO:0000259" key="3">
    <source>
        <dbReference type="PROSITE" id="PS50011"/>
    </source>
</evidence>
<dbReference type="Gramene" id="RZC78505">
    <property type="protein sequence ID" value="RZC78505"/>
    <property type="gene ID" value="C5167_002698"/>
</dbReference>
<evidence type="ECO:0000256" key="1">
    <source>
        <dbReference type="ARBA" id="ARBA00022741"/>
    </source>
</evidence>
<keyword evidence="5" id="KW-1185">Reference proteome</keyword>
<keyword evidence="1" id="KW-0547">Nucleotide-binding</keyword>
<accession>A0A4Y7L2T7</accession>
<dbReference type="PROSITE" id="PS50011">
    <property type="entry name" value="PROTEIN_KINASE_DOM"/>
    <property type="match status" value="1"/>
</dbReference>
<evidence type="ECO:0000313" key="4">
    <source>
        <dbReference type="EMBL" id="RZC78505.1"/>
    </source>
</evidence>
<dbReference type="Pfam" id="PF07714">
    <property type="entry name" value="PK_Tyr_Ser-Thr"/>
    <property type="match status" value="1"/>
</dbReference>
<dbReference type="GO" id="GO:0005886">
    <property type="term" value="C:plasma membrane"/>
    <property type="evidence" value="ECO:0007669"/>
    <property type="project" value="TreeGrafter"/>
</dbReference>
<gene>
    <name evidence="4" type="ORF">C5167_002698</name>
</gene>
<dbReference type="SMART" id="SM00219">
    <property type="entry name" value="TyrKc"/>
    <property type="match status" value="1"/>
</dbReference>
<dbReference type="SUPFAM" id="SSF56112">
    <property type="entry name" value="Protein kinase-like (PK-like)"/>
    <property type="match status" value="2"/>
</dbReference>
<dbReference type="OMA" id="HIAISVA"/>
<sequence length="341" mass="37869">MYQLVSSCSPSSSCINQCHCVGDTGPLPFVRRFSLEDIKRATGGFRRIISNYSQGSVYKAQFRDGLLALVKEVTALHEGKDAFLQEVKLLRRLHHRHLVSLRGFATGPERFLVFEYPEHGSLKEHLNDPLKTPLSWRTRLQIAIGVTAALVGVSVTILRLITSDTFENWVSLLDHAIKGKPPEISKIKISFEYLNFFCEPPINHVSISSSNVLLDENFVAKLSGIAFLGSPGNHIGMSHSHASCSEGHMDQDCKDMIFQLGVLILELITGQSSEKEGGNLVRWVQESKFIGSVDKIVDPDLGNSYDSKELKSLLAVARFCTKTGDKPTVSIQLILRYLQGK</sequence>
<reference evidence="4 5" key="1">
    <citation type="journal article" date="2018" name="Science">
        <title>The opium poppy genome and morphinan production.</title>
        <authorList>
            <person name="Guo L."/>
            <person name="Winzer T."/>
            <person name="Yang X."/>
            <person name="Li Y."/>
            <person name="Ning Z."/>
            <person name="He Z."/>
            <person name="Teodor R."/>
            <person name="Lu Y."/>
            <person name="Bowser T.A."/>
            <person name="Graham I.A."/>
            <person name="Ye K."/>
        </authorList>
    </citation>
    <scope>NUCLEOTIDE SEQUENCE [LARGE SCALE GENOMIC DNA]</scope>
    <source>
        <strain evidence="5">cv. HN1</strain>
        <tissue evidence="4">Leaves</tissue>
    </source>
</reference>